<accession>A0ABV8WWV7</accession>
<dbReference type="Proteomes" id="UP001595882">
    <property type="component" value="Unassembled WGS sequence"/>
</dbReference>
<dbReference type="EMBL" id="JBHSDT010000008">
    <property type="protein sequence ID" value="MFC4403930.1"/>
    <property type="molecule type" value="Genomic_DNA"/>
</dbReference>
<sequence length="49" mass="5756">MTQQNFLNKIPMVKDSSSVRQLTKGYSDDKKYVLDNNYLLRIFPSDDND</sequence>
<organism evidence="1 2">
    <name type="scientific">Gracilibacillus xinjiangensis</name>
    <dbReference type="NCBI Taxonomy" id="1193282"/>
    <lineage>
        <taxon>Bacteria</taxon>
        <taxon>Bacillati</taxon>
        <taxon>Bacillota</taxon>
        <taxon>Bacilli</taxon>
        <taxon>Bacillales</taxon>
        <taxon>Bacillaceae</taxon>
        <taxon>Gracilibacillus</taxon>
    </lineage>
</organism>
<keyword evidence="2" id="KW-1185">Reference proteome</keyword>
<reference evidence="2" key="1">
    <citation type="journal article" date="2019" name="Int. J. Syst. Evol. Microbiol.">
        <title>The Global Catalogue of Microorganisms (GCM) 10K type strain sequencing project: providing services to taxonomists for standard genome sequencing and annotation.</title>
        <authorList>
            <consortium name="The Broad Institute Genomics Platform"/>
            <consortium name="The Broad Institute Genome Sequencing Center for Infectious Disease"/>
            <person name="Wu L."/>
            <person name="Ma J."/>
        </authorList>
    </citation>
    <scope>NUCLEOTIDE SEQUENCE [LARGE SCALE GENOMIC DNA]</scope>
    <source>
        <strain evidence="2">CCUG 37865</strain>
    </source>
</reference>
<gene>
    <name evidence="1" type="ORF">ACFOY7_12705</name>
</gene>
<comment type="caution">
    <text evidence="1">The sequence shown here is derived from an EMBL/GenBank/DDBJ whole genome shotgun (WGS) entry which is preliminary data.</text>
</comment>
<protein>
    <submittedName>
        <fullName evidence="1">Uncharacterized protein</fullName>
    </submittedName>
</protein>
<evidence type="ECO:0000313" key="1">
    <source>
        <dbReference type="EMBL" id="MFC4403930.1"/>
    </source>
</evidence>
<name>A0ABV8WWV7_9BACI</name>
<dbReference type="RefSeq" id="WP_390252466.1">
    <property type="nucleotide sequence ID" value="NZ_JBHSDT010000008.1"/>
</dbReference>
<evidence type="ECO:0000313" key="2">
    <source>
        <dbReference type="Proteomes" id="UP001595882"/>
    </source>
</evidence>
<proteinExistence type="predicted"/>